<accession>A0A1A6A2V5</accession>
<dbReference type="OrthoDB" id="445007at2759"/>
<dbReference type="SUPFAM" id="SSF51197">
    <property type="entry name" value="Clavaminate synthase-like"/>
    <property type="match status" value="1"/>
</dbReference>
<evidence type="ECO:0000256" key="1">
    <source>
        <dbReference type="ARBA" id="ARBA00004123"/>
    </source>
</evidence>
<gene>
    <name evidence="7" type="ORF">I303_05250</name>
</gene>
<organism evidence="7">
    <name type="scientific">Kwoniella dejecticola CBS 10117</name>
    <dbReference type="NCBI Taxonomy" id="1296121"/>
    <lineage>
        <taxon>Eukaryota</taxon>
        <taxon>Fungi</taxon>
        <taxon>Dikarya</taxon>
        <taxon>Basidiomycota</taxon>
        <taxon>Agaricomycotina</taxon>
        <taxon>Tremellomycetes</taxon>
        <taxon>Tremellales</taxon>
        <taxon>Cryptococcaceae</taxon>
        <taxon>Kwoniella</taxon>
    </lineage>
</organism>
<dbReference type="VEuPathDB" id="FungiDB:I303_05250"/>
<feature type="region of interest" description="Disordered" evidence="6">
    <location>
        <begin position="445"/>
        <end position="473"/>
    </location>
</feature>
<protein>
    <recommendedName>
        <fullName evidence="8">Transcription factor domain-containing protein</fullName>
    </recommendedName>
</protein>
<evidence type="ECO:0008006" key="8">
    <source>
        <dbReference type="Google" id="ProtNLM"/>
    </source>
</evidence>
<dbReference type="Pfam" id="PF05721">
    <property type="entry name" value="PhyH"/>
    <property type="match status" value="1"/>
</dbReference>
<feature type="region of interest" description="Disordered" evidence="6">
    <location>
        <begin position="345"/>
        <end position="378"/>
    </location>
</feature>
<dbReference type="InterPro" id="IPR008775">
    <property type="entry name" value="Phytyl_CoA_dOase-like"/>
</dbReference>
<reference evidence="7" key="1">
    <citation type="submission" date="2013-07" db="EMBL/GenBank/DDBJ databases">
        <title>The Genome Sequence of Cryptococcus dejecticola CBS10117.</title>
        <authorList>
            <consortium name="The Broad Institute Genome Sequencing Platform"/>
            <person name="Cuomo C."/>
            <person name="Litvintseva A."/>
            <person name="Chen Y."/>
            <person name="Heitman J."/>
            <person name="Sun S."/>
            <person name="Springer D."/>
            <person name="Dromer F."/>
            <person name="Young S.K."/>
            <person name="Zeng Q."/>
            <person name="Gargeya S."/>
            <person name="Fitzgerald M."/>
            <person name="Abouelleil A."/>
            <person name="Alvarado L."/>
            <person name="Berlin A.M."/>
            <person name="Chapman S.B."/>
            <person name="Dewar J."/>
            <person name="Goldberg J."/>
            <person name="Griggs A."/>
            <person name="Gujja S."/>
            <person name="Hansen M."/>
            <person name="Howarth C."/>
            <person name="Imamovic A."/>
            <person name="Larimer J."/>
            <person name="McCowan C."/>
            <person name="Murphy C."/>
            <person name="Pearson M."/>
            <person name="Priest M."/>
            <person name="Roberts A."/>
            <person name="Saif S."/>
            <person name="Shea T."/>
            <person name="Sykes S."/>
            <person name="Wortman J."/>
            <person name="Nusbaum C."/>
            <person name="Birren B."/>
        </authorList>
    </citation>
    <scope>NUCLEOTIDE SEQUENCE [LARGE SCALE GENOMIC DNA]</scope>
    <source>
        <strain evidence="7">CBS 10117</strain>
    </source>
</reference>
<dbReference type="AlphaFoldDB" id="A0A1A6A2V5"/>
<dbReference type="InterPro" id="IPR051089">
    <property type="entry name" value="prtT"/>
</dbReference>
<evidence type="ECO:0000256" key="3">
    <source>
        <dbReference type="ARBA" id="ARBA00023125"/>
    </source>
</evidence>
<evidence type="ECO:0000256" key="5">
    <source>
        <dbReference type="ARBA" id="ARBA00023242"/>
    </source>
</evidence>
<dbReference type="EMBL" id="KI894032">
    <property type="protein sequence ID" value="OBR84392.1"/>
    <property type="molecule type" value="Genomic_DNA"/>
</dbReference>
<dbReference type="PANTHER" id="PTHR31845:SF19">
    <property type="entry name" value="TRANSCRIPTION FACTOR DOMAIN-CONTAINING PROTEIN"/>
    <property type="match status" value="1"/>
</dbReference>
<proteinExistence type="predicted"/>
<sequence>MTVQQIARISASAPLADIVAIIERDGGVIVEDFLSSEVVAEIMTAIEPHYKKLKAYDATSTHSELGKKFFPEGSTRIYGLLSRIPDQLTTILRSPVWQGVMERFLSDEYFSYVGEEFLPQKSGYMLSTSAAFRLVPGVKPQPFHRDQLTYQVRFDPSNPLFTPKIGCLVAGSNCTIKNGATLVIPGSHLWPHDRIPQRHEATHAEMRPGSALFTLGSTYHAAGTNVCEPEDPDAVRTLFAVFGQRDYYRHDQQEILTVPPELAQRLPEDIRKIVGYSKALGGTGYVENHQDPFELLNTSQLGNFRPSACDRPDQPTETDELKPCSRCEFLGLECVTLKRRLGRQPGSKNIKKRRLSENEIGSAKTPRSPGGLDRYGQTLPNPLLALATQAENAETSHAAPLPSEDPEAVSDVNDIVEHFSDWTAKVTADDWNERLARRINAVLNDPNEDQDASSSTGVLGRRDMPRPDASPDLDPISLQVVSMADAQHLFQAFHQHVNNGAMFFDPTLHTLPFVRQRSSFLLTVILTFASSFVSICPQRSIHHQLFRHAERLETHVRSGMYRSIEIMQALMLLSLWSDVPHNLSQDRMWLRVSDAIGITTELRLDSSSPFCVHQDPAYDGRLRDRLIRNAQRACLVLYIRDRNTAMMAGRYPIYPESVFTSDEFLTQWYRKQHATRYDGALCASVSLRKAVMKLHTRLASIGLKADFRLEMEHIQTELAQWSDNWPTETRYTREYHNIALFSTFVLALTLKEKTRSSPRSSAEDEASMTRTCETLAFDVCCAAINHYISYRGLHNAGSYDINMVAFCALFIIQAIGLSQTSPPLFVEGSSSLNTHGMSIWSTYRIATLHELVVELKKQGGNRHEPPPEAACSRVETAMASKLNMELKRVQANLSLRSKSALGTTVLPTEAETGHLLGTLIGTQNTQDSTLDLSDIFGMTSNVDLFSDPANGGEPLNVNYHGDQGLTAEAGDSGLLANLGMEENTFTSRYPLIPPDMTASEPESANQLFWPEWDFDTLLSQLLLPQPGMNNS</sequence>
<evidence type="ECO:0000256" key="2">
    <source>
        <dbReference type="ARBA" id="ARBA00023015"/>
    </source>
</evidence>
<keyword evidence="2" id="KW-0805">Transcription regulation</keyword>
<dbReference type="GO" id="GO:0000981">
    <property type="term" value="F:DNA-binding transcription factor activity, RNA polymerase II-specific"/>
    <property type="evidence" value="ECO:0007669"/>
    <property type="project" value="TreeGrafter"/>
</dbReference>
<dbReference type="STRING" id="1296121.A0A1A6A2V5"/>
<dbReference type="GO" id="GO:0000976">
    <property type="term" value="F:transcription cis-regulatory region binding"/>
    <property type="evidence" value="ECO:0007669"/>
    <property type="project" value="TreeGrafter"/>
</dbReference>
<dbReference type="PANTHER" id="PTHR31845">
    <property type="entry name" value="FINGER DOMAIN PROTEIN, PUTATIVE-RELATED"/>
    <property type="match status" value="1"/>
</dbReference>
<keyword evidence="4" id="KW-0804">Transcription</keyword>
<dbReference type="Gene3D" id="2.60.120.620">
    <property type="entry name" value="q2cbj1_9rhob like domain"/>
    <property type="match status" value="1"/>
</dbReference>
<name>A0A1A6A2V5_9TREE</name>
<evidence type="ECO:0000256" key="6">
    <source>
        <dbReference type="SAM" id="MobiDB-lite"/>
    </source>
</evidence>
<evidence type="ECO:0000313" key="7">
    <source>
        <dbReference type="EMBL" id="OBR84392.1"/>
    </source>
</evidence>
<dbReference type="GO" id="GO:0005634">
    <property type="term" value="C:nucleus"/>
    <property type="evidence" value="ECO:0007669"/>
    <property type="project" value="UniProtKB-SubCell"/>
</dbReference>
<dbReference type="CDD" id="cd12148">
    <property type="entry name" value="fungal_TF_MHR"/>
    <property type="match status" value="1"/>
</dbReference>
<comment type="subcellular location">
    <subcellularLocation>
        <location evidence="1">Nucleus</location>
    </subcellularLocation>
</comment>
<keyword evidence="5" id="KW-0539">Nucleus</keyword>
<evidence type="ECO:0000256" key="4">
    <source>
        <dbReference type="ARBA" id="ARBA00023163"/>
    </source>
</evidence>
<keyword evidence="3" id="KW-0238">DNA-binding</keyword>